<evidence type="ECO:0000256" key="2">
    <source>
        <dbReference type="SAM" id="MobiDB-lite"/>
    </source>
</evidence>
<feature type="coiled-coil region" evidence="1">
    <location>
        <begin position="273"/>
        <end position="314"/>
    </location>
</feature>
<evidence type="ECO:0000313" key="3">
    <source>
        <dbReference type="EMBL" id="EEN64947.1"/>
    </source>
</evidence>
<evidence type="ECO:0000256" key="1">
    <source>
        <dbReference type="SAM" id="Coils"/>
    </source>
</evidence>
<accession>C3Y3S1</accession>
<organism>
    <name type="scientific">Branchiostoma floridae</name>
    <name type="common">Florida lancelet</name>
    <name type="synonym">Amphioxus</name>
    <dbReference type="NCBI Taxonomy" id="7739"/>
    <lineage>
        <taxon>Eukaryota</taxon>
        <taxon>Metazoa</taxon>
        <taxon>Chordata</taxon>
        <taxon>Cephalochordata</taxon>
        <taxon>Leptocardii</taxon>
        <taxon>Amphioxiformes</taxon>
        <taxon>Branchiostomatidae</taxon>
        <taxon>Branchiostoma</taxon>
    </lineage>
</organism>
<feature type="coiled-coil region" evidence="1">
    <location>
        <begin position="505"/>
        <end position="532"/>
    </location>
</feature>
<reference evidence="3" key="1">
    <citation type="journal article" date="2008" name="Nature">
        <title>The amphioxus genome and the evolution of the chordate karyotype.</title>
        <authorList>
            <consortium name="US DOE Joint Genome Institute (JGI-PGF)"/>
            <person name="Putnam N.H."/>
            <person name="Butts T."/>
            <person name="Ferrier D.E.K."/>
            <person name="Furlong R.F."/>
            <person name="Hellsten U."/>
            <person name="Kawashima T."/>
            <person name="Robinson-Rechavi M."/>
            <person name="Shoguchi E."/>
            <person name="Terry A."/>
            <person name="Yu J.-K."/>
            <person name="Benito-Gutierrez E.L."/>
            <person name="Dubchak I."/>
            <person name="Garcia-Fernandez J."/>
            <person name="Gibson-Brown J.J."/>
            <person name="Grigoriev I.V."/>
            <person name="Horton A.C."/>
            <person name="de Jong P.J."/>
            <person name="Jurka J."/>
            <person name="Kapitonov V.V."/>
            <person name="Kohara Y."/>
            <person name="Kuroki Y."/>
            <person name="Lindquist E."/>
            <person name="Lucas S."/>
            <person name="Osoegawa K."/>
            <person name="Pennacchio L.A."/>
            <person name="Salamov A.A."/>
            <person name="Satou Y."/>
            <person name="Sauka-Spengler T."/>
            <person name="Schmutz J."/>
            <person name="Shin-I T."/>
            <person name="Toyoda A."/>
            <person name="Bronner-Fraser M."/>
            <person name="Fujiyama A."/>
            <person name="Holland L.Z."/>
            <person name="Holland P.W.H."/>
            <person name="Satoh N."/>
            <person name="Rokhsar D.S."/>
        </authorList>
    </citation>
    <scope>NUCLEOTIDE SEQUENCE [LARGE SCALE GENOMIC DNA]</scope>
    <source>
        <strain evidence="3">S238N-H82</strain>
        <tissue evidence="3">Testes</tissue>
    </source>
</reference>
<proteinExistence type="predicted"/>
<gene>
    <name evidence="3" type="ORF">BRAFLDRAFT_85489</name>
</gene>
<name>C3Y3S1_BRAFL</name>
<sequence length="567" mass="64225">MFTHTFVSNTVSRASSREYLHPNDSNNVNGIRGSYNEGITCLIKGYSDGIIVKRKVSTVSNHRHPKNADEKLPSESGTHSDTASTGYSTGSVTSLTSISPVPSPHDTLTRPRRPRPRSAMADNTFSWGGKSPDGYHNGPIPMELITKAVKEFDSLRWCYEQNQRQYMEVVGKLQETQSELSKLKRASRFLVDDYETIQTQLEVQESCRIEAERYAAKMVQENKVLKRVSQGFLLEHGGKVPINENRHEPTEISELNSRISALTAIVGKLRSDLTVANDRAHCAEKEAREFKEKYEEERAEHNEAKVRVSSLEEVVKKFKRVSTMVVEEYEDLQQTLEEEKDFRIHAEEYAYKIRKERNALRHKSAILEGGVTMDDRLMAALDRGYSDGIIVKRKVSTVSNHRHPKNADEKLPSESGTHSDTASTGYSTGSVTSLTSISPVPSPHDTLTRPRRPRPRSAMADNTFSWGGKSPDGYHNGPIPMELITKAVKEFDSLRWCYEQNQRQYMEVVGKLQETQSELSKLKRASRFLVDDYETIQTQLEVQESCRIEAERYAAKVGVVIFVSRET</sequence>
<feature type="region of interest" description="Disordered" evidence="2">
    <location>
        <begin position="396"/>
        <end position="472"/>
    </location>
</feature>
<dbReference type="EMBL" id="GG666484">
    <property type="protein sequence ID" value="EEN64947.1"/>
    <property type="molecule type" value="Genomic_DNA"/>
</dbReference>
<feature type="coiled-coil region" evidence="1">
    <location>
        <begin position="166"/>
        <end position="193"/>
    </location>
</feature>
<feature type="compositionally biased region" description="Polar residues" evidence="2">
    <location>
        <begin position="414"/>
        <end position="439"/>
    </location>
</feature>
<feature type="region of interest" description="Disordered" evidence="2">
    <location>
        <begin position="58"/>
        <end position="133"/>
    </location>
</feature>
<keyword evidence="1" id="KW-0175">Coiled coil</keyword>
<dbReference type="InParanoid" id="C3Y3S1"/>
<feature type="compositionally biased region" description="Polar residues" evidence="2">
    <location>
        <begin position="75"/>
        <end position="100"/>
    </location>
</feature>
<dbReference type="PANTHER" id="PTHR46606:SF5">
    <property type="entry name" value="SHOOTIN-1"/>
    <property type="match status" value="1"/>
</dbReference>
<dbReference type="AlphaFoldDB" id="C3Y3S1"/>
<dbReference type="InterPro" id="IPR024849">
    <property type="entry name" value="Shootin-1"/>
</dbReference>
<protein>
    <submittedName>
        <fullName evidence="3">Uncharacterized protein</fullName>
    </submittedName>
</protein>
<dbReference type="PANTHER" id="PTHR46606">
    <property type="entry name" value="SHOOTIN-1"/>
    <property type="match status" value="1"/>
</dbReference>